<name>A0A5D4R623_9BACI</name>
<dbReference type="RefSeq" id="WP_148975616.1">
    <property type="nucleotide sequence ID" value="NZ_VTER01000007.1"/>
</dbReference>
<gene>
    <name evidence="3" type="ORF">FZD51_15570</name>
</gene>
<dbReference type="PANTHER" id="PTHR30204:SF96">
    <property type="entry name" value="CHROMOSOME-ANCHORING PROTEIN RACA"/>
    <property type="match status" value="1"/>
</dbReference>
<dbReference type="Gene3D" id="6.10.250.360">
    <property type="match status" value="1"/>
</dbReference>
<dbReference type="GO" id="GO:0003677">
    <property type="term" value="F:DNA binding"/>
    <property type="evidence" value="ECO:0007669"/>
    <property type="project" value="UniProtKB-KW"/>
</dbReference>
<evidence type="ECO:0000259" key="2">
    <source>
        <dbReference type="PROSITE" id="PS50937"/>
    </source>
</evidence>
<evidence type="ECO:0000313" key="4">
    <source>
        <dbReference type="Proteomes" id="UP000322139"/>
    </source>
</evidence>
<comment type="caution">
    <text evidence="3">The sequence shown here is derived from an EMBL/GenBank/DDBJ whole genome shotgun (WGS) entry which is preliminary data.</text>
</comment>
<proteinExistence type="predicted"/>
<dbReference type="Pfam" id="PF13411">
    <property type="entry name" value="MerR_1"/>
    <property type="match status" value="1"/>
</dbReference>
<dbReference type="AlphaFoldDB" id="A0A5D4R623"/>
<sequence length="255" mass="29067">MAGKYSIGQFSKKTGTTIRTLHYYDEIGLLEPTKITDSGRRYYSDPDFTVLQRIVTLKYLGYSLEQIKGMLQNEKWSLKDSLAFQRAEMIRKKEEVEGVIRALDRALYVMEGQGEVDAGVFISLINTIHREDEQKEWLKSFLPEERVDSIYAIPEEKQREYESRWVSISMGLKELAGTDPASGKVQALIEAMMEIVDEISGNDPSLLKEISSVDLSDDDDGGLFHVPFSPEEEEWLASALGLYLEQKGMNFNDEK</sequence>
<dbReference type="SUPFAM" id="SSF46955">
    <property type="entry name" value="Putative DNA-binding domain"/>
    <property type="match status" value="1"/>
</dbReference>
<dbReference type="InterPro" id="IPR000551">
    <property type="entry name" value="MerR-type_HTH_dom"/>
</dbReference>
<reference evidence="3 4" key="1">
    <citation type="submission" date="2019-08" db="EMBL/GenBank/DDBJ databases">
        <title>Bacillus genomes from the desert of Cuatro Cienegas, Coahuila.</title>
        <authorList>
            <person name="Olmedo-Alvarez G."/>
        </authorList>
    </citation>
    <scope>NUCLEOTIDE SEQUENCE [LARGE SCALE GENOMIC DNA]</scope>
    <source>
        <strain evidence="3 4">CH446_14T</strain>
    </source>
</reference>
<evidence type="ECO:0000256" key="1">
    <source>
        <dbReference type="ARBA" id="ARBA00023125"/>
    </source>
</evidence>
<dbReference type="SMART" id="SM00422">
    <property type="entry name" value="HTH_MERR"/>
    <property type="match status" value="1"/>
</dbReference>
<dbReference type="Gene3D" id="1.10.1660.10">
    <property type="match status" value="1"/>
</dbReference>
<dbReference type="Proteomes" id="UP000322139">
    <property type="component" value="Unassembled WGS sequence"/>
</dbReference>
<dbReference type="PROSITE" id="PS50937">
    <property type="entry name" value="HTH_MERR_2"/>
    <property type="match status" value="1"/>
</dbReference>
<dbReference type="GO" id="GO:0003700">
    <property type="term" value="F:DNA-binding transcription factor activity"/>
    <property type="evidence" value="ECO:0007669"/>
    <property type="project" value="InterPro"/>
</dbReference>
<keyword evidence="1" id="KW-0238">DNA-binding</keyword>
<dbReference type="InterPro" id="IPR047057">
    <property type="entry name" value="MerR_fam"/>
</dbReference>
<accession>A0A5D4R623</accession>
<dbReference type="CDD" id="cd01106">
    <property type="entry name" value="HTH_TipAL-Mta"/>
    <property type="match status" value="1"/>
</dbReference>
<dbReference type="InterPro" id="IPR009061">
    <property type="entry name" value="DNA-bd_dom_put_sf"/>
</dbReference>
<feature type="domain" description="HTH merR-type" evidence="2">
    <location>
        <begin position="4"/>
        <end position="73"/>
    </location>
</feature>
<dbReference type="PANTHER" id="PTHR30204">
    <property type="entry name" value="REDOX-CYCLING DRUG-SENSING TRANSCRIPTIONAL ACTIVATOR SOXR"/>
    <property type="match status" value="1"/>
</dbReference>
<organism evidence="3 4">
    <name type="scientific">Bacillus infantis</name>
    <dbReference type="NCBI Taxonomy" id="324767"/>
    <lineage>
        <taxon>Bacteria</taxon>
        <taxon>Bacillati</taxon>
        <taxon>Bacillota</taxon>
        <taxon>Bacilli</taxon>
        <taxon>Bacillales</taxon>
        <taxon>Bacillaceae</taxon>
        <taxon>Bacillus</taxon>
    </lineage>
</organism>
<protein>
    <submittedName>
        <fullName evidence="3">MerR family transcriptional regulator</fullName>
    </submittedName>
</protein>
<evidence type="ECO:0000313" key="3">
    <source>
        <dbReference type="EMBL" id="TYS46883.1"/>
    </source>
</evidence>
<dbReference type="EMBL" id="VTER01000007">
    <property type="protein sequence ID" value="TYS46883.1"/>
    <property type="molecule type" value="Genomic_DNA"/>
</dbReference>